<evidence type="ECO:0000256" key="2">
    <source>
        <dbReference type="ARBA" id="ARBA00023015"/>
    </source>
</evidence>
<dbReference type="Gramene" id="PSS36105">
    <property type="protein sequence ID" value="PSS36105"/>
    <property type="gene ID" value="CEY00_Acc00646"/>
</dbReference>
<feature type="region of interest" description="Disordered" evidence="6">
    <location>
        <begin position="55"/>
        <end position="313"/>
    </location>
</feature>
<comment type="caution">
    <text evidence="8">The sequence shown here is derived from an EMBL/GenBank/DDBJ whole genome shotgun (WGS) entry which is preliminary data.</text>
</comment>
<dbReference type="GO" id="GO:0005634">
    <property type="term" value="C:nucleus"/>
    <property type="evidence" value="ECO:0007669"/>
    <property type="project" value="UniProtKB-SubCell"/>
</dbReference>
<dbReference type="Gene3D" id="3.30.890.10">
    <property type="entry name" value="Methyl-cpg-binding Protein 2, Chain A"/>
    <property type="match status" value="1"/>
</dbReference>
<dbReference type="OMA" id="ITEEKKC"/>
<feature type="domain" description="MBD" evidence="7">
    <location>
        <begin position="6"/>
        <end position="76"/>
    </location>
</feature>
<evidence type="ECO:0000256" key="3">
    <source>
        <dbReference type="ARBA" id="ARBA00023125"/>
    </source>
</evidence>
<dbReference type="InterPro" id="IPR039622">
    <property type="entry name" value="MBD10/11"/>
</dbReference>
<dbReference type="PANTHER" id="PTHR33729">
    <property type="entry name" value="METHYL-CPG BINDING DOMAIN CONTAINING PROTEIN, EXPRESSED"/>
    <property type="match status" value="1"/>
</dbReference>
<feature type="compositionally biased region" description="Basic and acidic residues" evidence="6">
    <location>
        <begin position="76"/>
        <end position="88"/>
    </location>
</feature>
<dbReference type="Pfam" id="PF01429">
    <property type="entry name" value="MBD"/>
    <property type="match status" value="1"/>
</dbReference>
<dbReference type="CDD" id="cd00122">
    <property type="entry name" value="MBD"/>
    <property type="match status" value="1"/>
</dbReference>
<gene>
    <name evidence="8" type="ORF">CEY00_Acc00646</name>
</gene>
<name>A0A2R6S1E5_ACTCC</name>
<keyword evidence="4" id="KW-0804">Transcription</keyword>
<sequence length="313" mass="34515">MASSVEVEVFSLELPAPLGWTKKFMPKKAGTPKKNEIIFTAPTGEEISNRKQLEQYLKSHPGGPTMSEFDWGTGETPRRSTRISEKAKAAPPPESEPTKKRSKKSPASKDKKEEVAPEETEVVKEVDVQVEKTEKENTDEEIEKNVVKETKDEPHNTDGKAKDTPKEAKLGQDVKMPDAEECKKNGEAEGENPKEAEVEKVTDGSEVAQNDNGKAEDAEDEEKLEQPSLEGEKKDGPNEQDKPDTGITEEKKCQMEVEEKAEEKGTALGSETETHEKEAVDKKIKEQNKSSDNDTSKKAEGAVIENGGLGREP</sequence>
<keyword evidence="3" id="KW-0238">DNA-binding</keyword>
<evidence type="ECO:0000256" key="1">
    <source>
        <dbReference type="ARBA" id="ARBA00004123"/>
    </source>
</evidence>
<keyword evidence="2" id="KW-0805">Transcription regulation</keyword>
<evidence type="ECO:0000259" key="7">
    <source>
        <dbReference type="PROSITE" id="PS50982"/>
    </source>
</evidence>
<dbReference type="PANTHER" id="PTHR33729:SF6">
    <property type="entry name" value="METHYL-CPG-BINDING DOMAIN-CONTAINING PROTEIN 11"/>
    <property type="match status" value="1"/>
</dbReference>
<reference evidence="9" key="2">
    <citation type="journal article" date="2018" name="BMC Genomics">
        <title>A manually annotated Actinidia chinensis var. chinensis (kiwifruit) genome highlights the challenges associated with draft genomes and gene prediction in plants.</title>
        <authorList>
            <person name="Pilkington S.M."/>
            <person name="Crowhurst R."/>
            <person name="Hilario E."/>
            <person name="Nardozza S."/>
            <person name="Fraser L."/>
            <person name="Peng Y."/>
            <person name="Gunaseelan K."/>
            <person name="Simpson R."/>
            <person name="Tahir J."/>
            <person name="Deroles S.C."/>
            <person name="Templeton K."/>
            <person name="Luo Z."/>
            <person name="Davy M."/>
            <person name="Cheng C."/>
            <person name="McNeilage M."/>
            <person name="Scaglione D."/>
            <person name="Liu Y."/>
            <person name="Zhang Q."/>
            <person name="Datson P."/>
            <person name="De Silva N."/>
            <person name="Gardiner S.E."/>
            <person name="Bassett H."/>
            <person name="Chagne D."/>
            <person name="McCallum J."/>
            <person name="Dzierzon H."/>
            <person name="Deng C."/>
            <person name="Wang Y.Y."/>
            <person name="Barron L."/>
            <person name="Manako K."/>
            <person name="Bowen J."/>
            <person name="Foster T.M."/>
            <person name="Erridge Z.A."/>
            <person name="Tiffin H."/>
            <person name="Waite C.N."/>
            <person name="Davies K.M."/>
            <person name="Grierson E.P."/>
            <person name="Laing W.A."/>
            <person name="Kirk R."/>
            <person name="Chen X."/>
            <person name="Wood M."/>
            <person name="Montefiori M."/>
            <person name="Brummell D.A."/>
            <person name="Schwinn K.E."/>
            <person name="Catanach A."/>
            <person name="Fullerton C."/>
            <person name="Li D."/>
            <person name="Meiyalaghan S."/>
            <person name="Nieuwenhuizen N."/>
            <person name="Read N."/>
            <person name="Prakash R."/>
            <person name="Hunter D."/>
            <person name="Zhang H."/>
            <person name="McKenzie M."/>
            <person name="Knabel M."/>
            <person name="Harris A."/>
            <person name="Allan A.C."/>
            <person name="Gleave A."/>
            <person name="Chen A."/>
            <person name="Janssen B.J."/>
            <person name="Plunkett B."/>
            <person name="Ampomah-Dwamena C."/>
            <person name="Voogd C."/>
            <person name="Leif D."/>
            <person name="Lafferty D."/>
            <person name="Souleyre E.J.F."/>
            <person name="Varkonyi-Gasic E."/>
            <person name="Gambi F."/>
            <person name="Hanley J."/>
            <person name="Yao J.L."/>
            <person name="Cheung J."/>
            <person name="David K.M."/>
            <person name="Warren B."/>
            <person name="Marsh K."/>
            <person name="Snowden K.C."/>
            <person name="Lin-Wang K."/>
            <person name="Brian L."/>
            <person name="Martinez-Sanchez M."/>
            <person name="Wang M."/>
            <person name="Ileperuma N."/>
            <person name="Macnee N."/>
            <person name="Campin R."/>
            <person name="McAtee P."/>
            <person name="Drummond R.S.M."/>
            <person name="Espley R.V."/>
            <person name="Ireland H.S."/>
            <person name="Wu R."/>
            <person name="Atkinson R.G."/>
            <person name="Karunairetnam S."/>
            <person name="Bulley S."/>
            <person name="Chunkath S."/>
            <person name="Hanley Z."/>
            <person name="Storey R."/>
            <person name="Thrimawithana A.H."/>
            <person name="Thomson S."/>
            <person name="David C."/>
            <person name="Testolin R."/>
            <person name="Huang H."/>
            <person name="Hellens R.P."/>
            <person name="Schaffer R.J."/>
        </authorList>
    </citation>
    <scope>NUCLEOTIDE SEQUENCE [LARGE SCALE GENOMIC DNA]</scope>
    <source>
        <strain evidence="9">cv. Red5</strain>
    </source>
</reference>
<dbReference type="OrthoDB" id="1435582at2759"/>
<dbReference type="InParanoid" id="A0A2R6S1E5"/>
<dbReference type="InterPro" id="IPR016177">
    <property type="entry name" value="DNA-bd_dom_sf"/>
</dbReference>
<dbReference type="PROSITE" id="PS50982">
    <property type="entry name" value="MBD"/>
    <property type="match status" value="1"/>
</dbReference>
<dbReference type="SUPFAM" id="SSF54171">
    <property type="entry name" value="DNA-binding domain"/>
    <property type="match status" value="1"/>
</dbReference>
<accession>A0A2R6S1E5</accession>
<organism evidence="8 9">
    <name type="scientific">Actinidia chinensis var. chinensis</name>
    <name type="common">Chinese soft-hair kiwi</name>
    <dbReference type="NCBI Taxonomy" id="1590841"/>
    <lineage>
        <taxon>Eukaryota</taxon>
        <taxon>Viridiplantae</taxon>
        <taxon>Streptophyta</taxon>
        <taxon>Embryophyta</taxon>
        <taxon>Tracheophyta</taxon>
        <taxon>Spermatophyta</taxon>
        <taxon>Magnoliopsida</taxon>
        <taxon>eudicotyledons</taxon>
        <taxon>Gunneridae</taxon>
        <taxon>Pentapetalae</taxon>
        <taxon>asterids</taxon>
        <taxon>Ericales</taxon>
        <taxon>Actinidiaceae</taxon>
        <taxon>Actinidia</taxon>
    </lineage>
</organism>
<feature type="compositionally biased region" description="Basic and acidic residues" evidence="6">
    <location>
        <begin position="107"/>
        <end position="136"/>
    </location>
</feature>
<dbReference type="AlphaFoldDB" id="A0A2R6S1E5"/>
<evidence type="ECO:0000256" key="6">
    <source>
        <dbReference type="SAM" id="MobiDB-lite"/>
    </source>
</evidence>
<protein>
    <submittedName>
        <fullName evidence="8">Methyl-CpG-binding domain-containing protein</fullName>
    </submittedName>
</protein>
<evidence type="ECO:0000256" key="5">
    <source>
        <dbReference type="ARBA" id="ARBA00023242"/>
    </source>
</evidence>
<dbReference type="InterPro" id="IPR001739">
    <property type="entry name" value="Methyl_CpG_DNA-bd"/>
</dbReference>
<comment type="subcellular location">
    <subcellularLocation>
        <location evidence="1">Nucleus</location>
    </subcellularLocation>
</comment>
<feature type="compositionally biased region" description="Basic and acidic residues" evidence="6">
    <location>
        <begin position="230"/>
        <end position="265"/>
    </location>
</feature>
<feature type="compositionally biased region" description="Basic and acidic residues" evidence="6">
    <location>
        <begin position="272"/>
        <end position="300"/>
    </location>
</feature>
<evidence type="ECO:0000313" key="8">
    <source>
        <dbReference type="EMBL" id="PSS36105.1"/>
    </source>
</evidence>
<dbReference type="FunCoup" id="A0A2R6S1E5">
    <property type="interactions" value="16"/>
</dbReference>
<keyword evidence="9" id="KW-1185">Reference proteome</keyword>
<dbReference type="EMBL" id="NKQK01000001">
    <property type="protein sequence ID" value="PSS36105.1"/>
    <property type="molecule type" value="Genomic_DNA"/>
</dbReference>
<dbReference type="Proteomes" id="UP000241394">
    <property type="component" value="Chromosome LG1"/>
</dbReference>
<reference evidence="8 9" key="1">
    <citation type="submission" date="2017-07" db="EMBL/GenBank/DDBJ databases">
        <title>An improved, manually edited Actinidia chinensis var. chinensis (kiwifruit) genome highlights the challenges associated with draft genomes and gene prediction in plants.</title>
        <authorList>
            <person name="Pilkington S."/>
            <person name="Crowhurst R."/>
            <person name="Hilario E."/>
            <person name="Nardozza S."/>
            <person name="Fraser L."/>
            <person name="Peng Y."/>
            <person name="Gunaseelan K."/>
            <person name="Simpson R."/>
            <person name="Tahir J."/>
            <person name="Deroles S."/>
            <person name="Templeton K."/>
            <person name="Luo Z."/>
            <person name="Davy M."/>
            <person name="Cheng C."/>
            <person name="Mcneilage M."/>
            <person name="Scaglione D."/>
            <person name="Liu Y."/>
            <person name="Zhang Q."/>
            <person name="Datson P."/>
            <person name="De Silva N."/>
            <person name="Gardiner S."/>
            <person name="Bassett H."/>
            <person name="Chagne D."/>
            <person name="Mccallum J."/>
            <person name="Dzierzon H."/>
            <person name="Deng C."/>
            <person name="Wang Y.-Y."/>
            <person name="Barron N."/>
            <person name="Manako K."/>
            <person name="Bowen J."/>
            <person name="Foster T."/>
            <person name="Erridge Z."/>
            <person name="Tiffin H."/>
            <person name="Waite C."/>
            <person name="Davies K."/>
            <person name="Grierson E."/>
            <person name="Laing W."/>
            <person name="Kirk R."/>
            <person name="Chen X."/>
            <person name="Wood M."/>
            <person name="Montefiori M."/>
            <person name="Brummell D."/>
            <person name="Schwinn K."/>
            <person name="Catanach A."/>
            <person name="Fullerton C."/>
            <person name="Li D."/>
            <person name="Meiyalaghan S."/>
            <person name="Nieuwenhuizen N."/>
            <person name="Read N."/>
            <person name="Prakash R."/>
            <person name="Hunter D."/>
            <person name="Zhang H."/>
            <person name="Mckenzie M."/>
            <person name="Knabel M."/>
            <person name="Harris A."/>
            <person name="Allan A."/>
            <person name="Chen A."/>
            <person name="Janssen B."/>
            <person name="Plunkett B."/>
            <person name="Dwamena C."/>
            <person name="Voogd C."/>
            <person name="Leif D."/>
            <person name="Lafferty D."/>
            <person name="Souleyre E."/>
            <person name="Varkonyi-Gasic E."/>
            <person name="Gambi F."/>
            <person name="Hanley J."/>
            <person name="Yao J.-L."/>
            <person name="Cheung J."/>
            <person name="David K."/>
            <person name="Warren B."/>
            <person name="Marsh K."/>
            <person name="Snowden K."/>
            <person name="Lin-Wang K."/>
            <person name="Brian L."/>
            <person name="Martinez-Sanchez M."/>
            <person name="Wang M."/>
            <person name="Ileperuma N."/>
            <person name="Macnee N."/>
            <person name="Campin R."/>
            <person name="Mcatee P."/>
            <person name="Drummond R."/>
            <person name="Espley R."/>
            <person name="Ireland H."/>
            <person name="Wu R."/>
            <person name="Atkinson R."/>
            <person name="Karunairetnam S."/>
            <person name="Bulley S."/>
            <person name="Chunkath S."/>
            <person name="Hanley Z."/>
            <person name="Storey R."/>
            <person name="Thrimawithana A."/>
            <person name="Thomson S."/>
            <person name="David C."/>
            <person name="Testolin R."/>
        </authorList>
    </citation>
    <scope>NUCLEOTIDE SEQUENCE [LARGE SCALE GENOMIC DNA]</scope>
    <source>
        <strain evidence="9">cv. Red5</strain>
        <tissue evidence="8">Young leaf</tissue>
    </source>
</reference>
<evidence type="ECO:0000256" key="4">
    <source>
        <dbReference type="ARBA" id="ARBA00023163"/>
    </source>
</evidence>
<feature type="compositionally biased region" description="Basic and acidic residues" evidence="6">
    <location>
        <begin position="143"/>
        <end position="203"/>
    </location>
</feature>
<evidence type="ECO:0000313" key="9">
    <source>
        <dbReference type="Proteomes" id="UP000241394"/>
    </source>
</evidence>
<keyword evidence="5" id="KW-0539">Nucleus</keyword>
<dbReference type="GO" id="GO:0003677">
    <property type="term" value="F:DNA binding"/>
    <property type="evidence" value="ECO:0007669"/>
    <property type="project" value="UniProtKB-KW"/>
</dbReference>
<proteinExistence type="predicted"/>